<reference evidence="2 3" key="1">
    <citation type="submission" date="2019-03" db="EMBL/GenBank/DDBJ databases">
        <title>Nematode-trapping fungi genome.</title>
        <authorList>
            <person name="Vidal-Diez De Ulzurrun G."/>
        </authorList>
    </citation>
    <scope>NUCLEOTIDE SEQUENCE [LARGE SCALE GENOMIC DNA]</scope>
    <source>
        <strain evidence="2 3">TWF154</strain>
    </source>
</reference>
<evidence type="ECO:0000313" key="2">
    <source>
        <dbReference type="EMBL" id="TGJ66801.1"/>
    </source>
</evidence>
<name>A0A7C8PEK2_ORBOL</name>
<dbReference type="Proteomes" id="UP000297595">
    <property type="component" value="Unassembled WGS sequence"/>
</dbReference>
<accession>A0A7C8PEK2</accession>
<proteinExistence type="predicted"/>
<sequence>MDLDRDEFSIENGKDDDDDGDDDSDDDSDDDVSKLDQEILEIIETALVRLSRLGTVIRQSSDTSRVARIREFAEKSDLTRIERLSRIALNVLYPDANENFRAQLTRARSMVETHAKISCKRFHQQKLNTLRKATQIPRMSTIHEKPDAAFADLPSASTGLAETSESIPLNYPSPKVSLEFKQSRQSYGMSSESNPSTLGSISKSLLQRKLVAPRQTQSRYFVSSVQLGKVTYPPRTRQVELSEGFELT</sequence>
<organism evidence="2 3">
    <name type="scientific">Orbilia oligospora</name>
    <name type="common">Nematode-trapping fungus</name>
    <name type="synonym">Arthrobotrys oligospora</name>
    <dbReference type="NCBI Taxonomy" id="2813651"/>
    <lineage>
        <taxon>Eukaryota</taxon>
        <taxon>Fungi</taxon>
        <taxon>Dikarya</taxon>
        <taxon>Ascomycota</taxon>
        <taxon>Pezizomycotina</taxon>
        <taxon>Orbiliomycetes</taxon>
        <taxon>Orbiliales</taxon>
        <taxon>Orbiliaceae</taxon>
        <taxon>Orbilia</taxon>
    </lineage>
</organism>
<protein>
    <submittedName>
        <fullName evidence="2">Uncharacterized protein</fullName>
    </submittedName>
</protein>
<feature type="compositionally biased region" description="Acidic residues" evidence="1">
    <location>
        <begin position="14"/>
        <end position="30"/>
    </location>
</feature>
<feature type="region of interest" description="Disordered" evidence="1">
    <location>
        <begin position="1"/>
        <end position="31"/>
    </location>
</feature>
<comment type="caution">
    <text evidence="2">The sequence shown here is derived from an EMBL/GenBank/DDBJ whole genome shotgun (WGS) entry which is preliminary data.</text>
</comment>
<dbReference type="EMBL" id="SOZJ01000005">
    <property type="protein sequence ID" value="TGJ66801.1"/>
    <property type="molecule type" value="Genomic_DNA"/>
</dbReference>
<dbReference type="AlphaFoldDB" id="A0A7C8PEK2"/>
<gene>
    <name evidence="2" type="ORF">EYR41_008402</name>
</gene>
<evidence type="ECO:0000256" key="1">
    <source>
        <dbReference type="SAM" id="MobiDB-lite"/>
    </source>
</evidence>
<evidence type="ECO:0000313" key="3">
    <source>
        <dbReference type="Proteomes" id="UP000297595"/>
    </source>
</evidence>